<reference evidence="4 5" key="1">
    <citation type="submission" date="2018-06" db="EMBL/GenBank/DDBJ databases">
        <authorList>
            <consortium name="Pathogen Informatics"/>
            <person name="Doyle S."/>
        </authorList>
    </citation>
    <scope>NUCLEOTIDE SEQUENCE [LARGE SCALE GENOMIC DNA]</scope>
    <source>
        <strain evidence="4 5">NCTC12229</strain>
    </source>
</reference>
<accession>A0A378WR40</accession>
<name>A0A378WR40_9NEIS</name>
<dbReference type="AlphaFoldDB" id="A0A378WR40"/>
<evidence type="ECO:0000313" key="5">
    <source>
        <dbReference type="Proteomes" id="UP000254055"/>
    </source>
</evidence>
<dbReference type="GO" id="GO:0016747">
    <property type="term" value="F:acyltransferase activity, transferring groups other than amino-acyl groups"/>
    <property type="evidence" value="ECO:0007669"/>
    <property type="project" value="InterPro"/>
</dbReference>
<dbReference type="Proteomes" id="UP000254055">
    <property type="component" value="Unassembled WGS sequence"/>
</dbReference>
<evidence type="ECO:0000259" key="3">
    <source>
        <dbReference type="PROSITE" id="PS51186"/>
    </source>
</evidence>
<evidence type="ECO:0000313" key="4">
    <source>
        <dbReference type="EMBL" id="SUA43830.1"/>
    </source>
</evidence>
<dbReference type="InterPro" id="IPR050832">
    <property type="entry name" value="Bact_Acetyltransf"/>
</dbReference>
<dbReference type="EMBL" id="UGRS01000002">
    <property type="protein sequence ID" value="SUA43830.1"/>
    <property type="molecule type" value="Genomic_DNA"/>
</dbReference>
<dbReference type="Gene3D" id="3.40.630.30">
    <property type="match status" value="1"/>
</dbReference>
<organism evidence="4 5">
    <name type="scientific">Neisseria zoodegmatis</name>
    <dbReference type="NCBI Taxonomy" id="326523"/>
    <lineage>
        <taxon>Bacteria</taxon>
        <taxon>Pseudomonadati</taxon>
        <taxon>Pseudomonadota</taxon>
        <taxon>Betaproteobacteria</taxon>
        <taxon>Neisseriales</taxon>
        <taxon>Neisseriaceae</taxon>
        <taxon>Neisseria</taxon>
    </lineage>
</organism>
<dbReference type="PROSITE" id="PS51186">
    <property type="entry name" value="GNAT"/>
    <property type="match status" value="1"/>
</dbReference>
<dbReference type="Pfam" id="PF00583">
    <property type="entry name" value="Acetyltransf_1"/>
    <property type="match status" value="1"/>
</dbReference>
<keyword evidence="1 4" id="KW-0808">Transferase</keyword>
<keyword evidence="2" id="KW-0012">Acyltransferase</keyword>
<sequence length="178" mass="20409">MITIDYAERIIMFSDGLPKHSAMTIHIKPLNQCPHHIDALARALYTEWHDFAPWSDMRKILDRYHHALTAAAPLPKVWMAENGHGALLGSASLKEYDLQHYPEERYWLGDVFVMLEHRGCGAGGALVKTCLQAARLLEIDKLYLYTPDMQPLYARYGWRETDKRQVNGETVSVMVLDL</sequence>
<feature type="domain" description="N-acetyltransferase" evidence="3">
    <location>
        <begin position="25"/>
        <end position="178"/>
    </location>
</feature>
<dbReference type="InterPro" id="IPR016181">
    <property type="entry name" value="Acyl_CoA_acyltransferase"/>
</dbReference>
<protein>
    <submittedName>
        <fullName evidence="4">Acetyltransferase</fullName>
    </submittedName>
</protein>
<dbReference type="PANTHER" id="PTHR43877">
    <property type="entry name" value="AMINOALKYLPHOSPHONATE N-ACETYLTRANSFERASE-RELATED-RELATED"/>
    <property type="match status" value="1"/>
</dbReference>
<dbReference type="CDD" id="cd04301">
    <property type="entry name" value="NAT_SF"/>
    <property type="match status" value="1"/>
</dbReference>
<evidence type="ECO:0000256" key="1">
    <source>
        <dbReference type="ARBA" id="ARBA00022679"/>
    </source>
</evidence>
<evidence type="ECO:0000256" key="2">
    <source>
        <dbReference type="ARBA" id="ARBA00023315"/>
    </source>
</evidence>
<dbReference type="SUPFAM" id="SSF55729">
    <property type="entry name" value="Acyl-CoA N-acyltransferases (Nat)"/>
    <property type="match status" value="1"/>
</dbReference>
<dbReference type="InterPro" id="IPR000182">
    <property type="entry name" value="GNAT_dom"/>
</dbReference>
<gene>
    <name evidence="4" type="ORF">NCTC12229_01306</name>
</gene>
<proteinExistence type="predicted"/>